<dbReference type="Pfam" id="PF07729">
    <property type="entry name" value="FCD"/>
    <property type="match status" value="1"/>
</dbReference>
<keyword evidence="3" id="KW-0804">Transcription</keyword>
<evidence type="ECO:0000259" key="5">
    <source>
        <dbReference type="PROSITE" id="PS50949"/>
    </source>
</evidence>
<dbReference type="KEGG" id="chd:Calhy_2202"/>
<dbReference type="SMART" id="SM00895">
    <property type="entry name" value="FCD"/>
    <property type="match status" value="1"/>
</dbReference>
<gene>
    <name evidence="6" type="ordered locus">Calhy_2202</name>
</gene>
<dbReference type="OrthoDB" id="9799482at2"/>
<dbReference type="SUPFAM" id="SSF46785">
    <property type="entry name" value="Winged helix' DNA-binding domain"/>
    <property type="match status" value="1"/>
</dbReference>
<keyword evidence="4" id="KW-0175">Coiled coil</keyword>
<dbReference type="EMBL" id="CP002219">
    <property type="protein sequence ID" value="ADQ07907.1"/>
    <property type="molecule type" value="Genomic_DNA"/>
</dbReference>
<dbReference type="PANTHER" id="PTHR43537">
    <property type="entry name" value="TRANSCRIPTIONAL REGULATOR, GNTR FAMILY"/>
    <property type="match status" value="1"/>
</dbReference>
<dbReference type="Proteomes" id="UP000006890">
    <property type="component" value="Chromosome"/>
</dbReference>
<dbReference type="CDD" id="cd07377">
    <property type="entry name" value="WHTH_GntR"/>
    <property type="match status" value="1"/>
</dbReference>
<protein>
    <submittedName>
        <fullName evidence="6">GntR domain protein</fullName>
    </submittedName>
</protein>
<evidence type="ECO:0000256" key="3">
    <source>
        <dbReference type="ARBA" id="ARBA00023163"/>
    </source>
</evidence>
<organism evidence="6 7">
    <name type="scientific">Caldicellulosiruptor hydrothermalis (strain DSM 18901 / VKM B-2411 / 108)</name>
    <dbReference type="NCBI Taxonomy" id="632292"/>
    <lineage>
        <taxon>Bacteria</taxon>
        <taxon>Bacillati</taxon>
        <taxon>Bacillota</taxon>
        <taxon>Bacillota incertae sedis</taxon>
        <taxon>Caldicellulosiruptorales</taxon>
        <taxon>Caldicellulosiruptoraceae</taxon>
        <taxon>Caldicellulosiruptor</taxon>
    </lineage>
</organism>
<dbReference type="InterPro" id="IPR036388">
    <property type="entry name" value="WH-like_DNA-bd_sf"/>
</dbReference>
<dbReference type="PRINTS" id="PR00035">
    <property type="entry name" value="HTHGNTR"/>
</dbReference>
<evidence type="ECO:0000256" key="4">
    <source>
        <dbReference type="SAM" id="Coils"/>
    </source>
</evidence>
<proteinExistence type="predicted"/>
<dbReference type="GO" id="GO:0003677">
    <property type="term" value="F:DNA binding"/>
    <property type="evidence" value="ECO:0007669"/>
    <property type="project" value="UniProtKB-KW"/>
</dbReference>
<dbReference type="InterPro" id="IPR036390">
    <property type="entry name" value="WH_DNA-bd_sf"/>
</dbReference>
<dbReference type="STRING" id="632292.Calhy_2202"/>
<dbReference type="Pfam" id="PF00392">
    <property type="entry name" value="GntR"/>
    <property type="match status" value="1"/>
</dbReference>
<feature type="domain" description="HTH gntR-type" evidence="5">
    <location>
        <begin position="7"/>
        <end position="75"/>
    </location>
</feature>
<keyword evidence="7" id="KW-1185">Reference proteome</keyword>
<reference key="1">
    <citation type="submission" date="2010-09" db="EMBL/GenBank/DDBJ databases">
        <title>Complete sequence of Caldicellulosiruptor hydrothermalis 108.</title>
        <authorList>
            <consortium name="US DOE Joint Genome Institute"/>
            <person name="Lucas S."/>
            <person name="Copeland A."/>
            <person name="Lapidus A."/>
            <person name="Cheng J.-F."/>
            <person name="Bruce D."/>
            <person name="Goodwin L."/>
            <person name="Pitluck S."/>
            <person name="Davenport K."/>
            <person name="Detter J.C."/>
            <person name="Han C."/>
            <person name="Tapia R."/>
            <person name="Land M."/>
            <person name="Hauser L."/>
            <person name="Chang Y.-J."/>
            <person name="Jeffries C."/>
            <person name="Kyrpides N."/>
            <person name="Ivanova N."/>
            <person name="Mikhailova N."/>
            <person name="Blumer-Schuette S.E."/>
            <person name="Kelly R.M."/>
            <person name="Woyke T."/>
        </authorList>
    </citation>
    <scope>NUCLEOTIDE SEQUENCE</scope>
    <source>
        <strain>108</strain>
    </source>
</reference>
<keyword evidence="2" id="KW-0238">DNA-binding</keyword>
<evidence type="ECO:0000313" key="7">
    <source>
        <dbReference type="Proteomes" id="UP000006890"/>
    </source>
</evidence>
<dbReference type="SUPFAM" id="SSF48008">
    <property type="entry name" value="GntR ligand-binding domain-like"/>
    <property type="match status" value="1"/>
</dbReference>
<dbReference type="eggNOG" id="COG2186">
    <property type="taxonomic scope" value="Bacteria"/>
</dbReference>
<sequence>MKPIERITVTEKVVERLKEVILSGKYREGDRFLTEKEICEEFLVSRSTVREAFRMLQAMGYLSIVPGKGAYVAKTKEEDKKEVIEWFKSHNAQIRDFMEVRLAIEPLAVKLAIERITENEIKALEGVCKNLEKAIEEGNSLRAAKLDETFHTLIVNATRNQLLISINRQIINAFAEYRTKSFAVDETARNAIEPHRKILEAIVNKNPTEAEKQMINHLMISLEDITRIIENEKNNKNQ</sequence>
<name>E4Q7Y9_CALH1</name>
<evidence type="ECO:0000313" key="6">
    <source>
        <dbReference type="EMBL" id="ADQ07907.1"/>
    </source>
</evidence>
<dbReference type="Gene3D" id="1.10.10.10">
    <property type="entry name" value="Winged helix-like DNA-binding domain superfamily/Winged helix DNA-binding domain"/>
    <property type="match status" value="1"/>
</dbReference>
<dbReference type="InterPro" id="IPR011711">
    <property type="entry name" value="GntR_C"/>
</dbReference>
<dbReference type="AlphaFoldDB" id="E4Q7Y9"/>
<dbReference type="HOGENOM" id="CLU_017584_9_3_9"/>
<dbReference type="SMART" id="SM00345">
    <property type="entry name" value="HTH_GNTR"/>
    <property type="match status" value="1"/>
</dbReference>
<dbReference type="PROSITE" id="PS50949">
    <property type="entry name" value="HTH_GNTR"/>
    <property type="match status" value="1"/>
</dbReference>
<dbReference type="Gene3D" id="1.20.120.530">
    <property type="entry name" value="GntR ligand-binding domain-like"/>
    <property type="match status" value="1"/>
</dbReference>
<evidence type="ECO:0000256" key="2">
    <source>
        <dbReference type="ARBA" id="ARBA00023125"/>
    </source>
</evidence>
<reference evidence="6 7" key="2">
    <citation type="journal article" date="2011" name="J. Bacteriol.">
        <title>Complete genome sequences for the anaerobic, extremely thermophilic plant biomass-degrading bacteria Caldicellulosiruptor hydrothermalis, Caldicellulosiruptor kristjanssonii, Caldicellulosiruptor kronotskyensis, Caldicellulosiruptor owensenis, and Caldicellulosiruptor lactoaceticus.</title>
        <authorList>
            <person name="Blumer-Schuette S.E."/>
            <person name="Ozdemir I."/>
            <person name="Mistry D."/>
            <person name="Lucas S."/>
            <person name="Lapidus A."/>
            <person name="Cheng J.F."/>
            <person name="Goodwin L.A."/>
            <person name="Pitluck S."/>
            <person name="Land M.L."/>
            <person name="Hauser L.J."/>
            <person name="Woyke T."/>
            <person name="Mikhailova N."/>
            <person name="Pati A."/>
            <person name="Kyrpides N.C."/>
            <person name="Ivanova N."/>
            <person name="Detter J.C."/>
            <person name="Walston-Davenport K."/>
            <person name="Han S."/>
            <person name="Adams M.W."/>
            <person name="Kelly R.M."/>
        </authorList>
    </citation>
    <scope>NUCLEOTIDE SEQUENCE [LARGE SCALE GENOMIC DNA]</scope>
    <source>
        <strain evidence="7">DSM 18901 / VKM B-2411 / 108</strain>
    </source>
</reference>
<dbReference type="RefSeq" id="WP_013404050.1">
    <property type="nucleotide sequence ID" value="NC_014652.1"/>
</dbReference>
<keyword evidence="1" id="KW-0805">Transcription regulation</keyword>
<dbReference type="InterPro" id="IPR000524">
    <property type="entry name" value="Tscrpt_reg_HTH_GntR"/>
</dbReference>
<evidence type="ECO:0000256" key="1">
    <source>
        <dbReference type="ARBA" id="ARBA00023015"/>
    </source>
</evidence>
<dbReference type="InterPro" id="IPR008920">
    <property type="entry name" value="TF_FadR/GntR_C"/>
</dbReference>
<dbReference type="PANTHER" id="PTHR43537:SF5">
    <property type="entry name" value="UXU OPERON TRANSCRIPTIONAL REGULATOR"/>
    <property type="match status" value="1"/>
</dbReference>
<dbReference type="GO" id="GO:0003700">
    <property type="term" value="F:DNA-binding transcription factor activity"/>
    <property type="evidence" value="ECO:0007669"/>
    <property type="project" value="InterPro"/>
</dbReference>
<feature type="coiled-coil region" evidence="4">
    <location>
        <begin position="114"/>
        <end position="141"/>
    </location>
</feature>
<accession>E4Q7Y9</accession>